<evidence type="ECO:0008006" key="3">
    <source>
        <dbReference type="Google" id="ProtNLM"/>
    </source>
</evidence>
<name>A0A919YNT4_9BACL</name>
<sequence length="199" mass="23358">MELQIKAQAEPVAFKEWAVTIDSLLKGELIFVMRKGGIVEETKHFSLQSPRFYLMPAYEHQKEHLLKQPYQGRIASMMKDWSPEQQHMKLEGYADVVEDILICDAETLHAIRELHIWTDQFAEERLKWKKTQPLHLLVLRVYKLDEPLVTEMQDVYRGCKSWVTIDNSLPERKLTPVLSDEQFAEKYEQLKASLRTASN</sequence>
<gene>
    <name evidence="1" type="ORF">J40TS1_11680</name>
</gene>
<dbReference type="RefSeq" id="WP_213513723.1">
    <property type="nucleotide sequence ID" value="NZ_BOSE01000001.1"/>
</dbReference>
<protein>
    <recommendedName>
        <fullName evidence="3">DUF1802 family protein</fullName>
    </recommendedName>
</protein>
<dbReference type="AlphaFoldDB" id="A0A919YNT4"/>
<keyword evidence="2" id="KW-1185">Reference proteome</keyword>
<evidence type="ECO:0000313" key="1">
    <source>
        <dbReference type="EMBL" id="GIP15526.1"/>
    </source>
</evidence>
<organism evidence="1 2">
    <name type="scientific">Paenibacillus montaniterrae</name>
    <dbReference type="NCBI Taxonomy" id="429341"/>
    <lineage>
        <taxon>Bacteria</taxon>
        <taxon>Bacillati</taxon>
        <taxon>Bacillota</taxon>
        <taxon>Bacilli</taxon>
        <taxon>Bacillales</taxon>
        <taxon>Paenibacillaceae</taxon>
        <taxon>Paenibacillus</taxon>
    </lineage>
</organism>
<dbReference type="EMBL" id="BOSE01000001">
    <property type="protein sequence ID" value="GIP15526.1"/>
    <property type="molecule type" value="Genomic_DNA"/>
</dbReference>
<accession>A0A919YNT4</accession>
<comment type="caution">
    <text evidence="1">The sequence shown here is derived from an EMBL/GenBank/DDBJ whole genome shotgun (WGS) entry which is preliminary data.</text>
</comment>
<dbReference type="Proteomes" id="UP000683139">
    <property type="component" value="Unassembled WGS sequence"/>
</dbReference>
<dbReference type="InterPro" id="IPR014923">
    <property type="entry name" value="DUF1802"/>
</dbReference>
<reference evidence="1" key="1">
    <citation type="submission" date="2021-03" db="EMBL/GenBank/DDBJ databases">
        <title>Antimicrobial resistance genes in bacteria isolated from Japanese honey, and their potential for conferring macrolide and lincosamide resistance in the American foulbrood pathogen Paenibacillus larvae.</title>
        <authorList>
            <person name="Okamoto M."/>
            <person name="Kumagai M."/>
            <person name="Kanamori H."/>
            <person name="Takamatsu D."/>
        </authorList>
    </citation>
    <scope>NUCLEOTIDE SEQUENCE</scope>
    <source>
        <strain evidence="1">J40TS1</strain>
    </source>
</reference>
<evidence type="ECO:0000313" key="2">
    <source>
        <dbReference type="Proteomes" id="UP000683139"/>
    </source>
</evidence>
<dbReference type="Pfam" id="PF08819">
    <property type="entry name" value="DUF1802"/>
    <property type="match status" value="1"/>
</dbReference>
<proteinExistence type="predicted"/>